<reference evidence="3" key="1">
    <citation type="submission" date="2017-02" db="UniProtKB">
        <authorList>
            <consortium name="WormBaseParasite"/>
        </authorList>
    </citation>
    <scope>IDENTIFICATION</scope>
</reference>
<keyword evidence="2" id="KW-1185">Reference proteome</keyword>
<protein>
    <submittedName>
        <fullName evidence="1 3">Uncharacterized protein</fullName>
    </submittedName>
</protein>
<gene>
    <name evidence="1" type="ORF">ASIM_LOCUS1870</name>
</gene>
<dbReference type="AlphaFoldDB" id="A0A0M3J387"/>
<evidence type="ECO:0000313" key="2">
    <source>
        <dbReference type="Proteomes" id="UP000267096"/>
    </source>
</evidence>
<dbReference type="EMBL" id="UYRR01002230">
    <property type="protein sequence ID" value="VDK19391.1"/>
    <property type="molecule type" value="Genomic_DNA"/>
</dbReference>
<dbReference type="WBParaSite" id="ASIM_0000200001-mRNA-1">
    <property type="protein sequence ID" value="ASIM_0000200001-mRNA-1"/>
    <property type="gene ID" value="ASIM_0000200001"/>
</dbReference>
<dbReference type="Proteomes" id="UP000267096">
    <property type="component" value="Unassembled WGS sequence"/>
</dbReference>
<name>A0A0M3J387_ANISI</name>
<sequence length="114" mass="12597">MPPLPGTHSSVKSERPVKAAVAVKHHPKMRHSLEQKSPKWNVVVQERKVSIKISAPSTDSNKLDSSLDLMVCRDDVLKPVPAVVLRVSMEVRCQAMPFSGSRSESVKILNVDKC</sequence>
<organism evidence="3">
    <name type="scientific">Anisakis simplex</name>
    <name type="common">Herring worm</name>
    <dbReference type="NCBI Taxonomy" id="6269"/>
    <lineage>
        <taxon>Eukaryota</taxon>
        <taxon>Metazoa</taxon>
        <taxon>Ecdysozoa</taxon>
        <taxon>Nematoda</taxon>
        <taxon>Chromadorea</taxon>
        <taxon>Rhabditida</taxon>
        <taxon>Spirurina</taxon>
        <taxon>Ascaridomorpha</taxon>
        <taxon>Ascaridoidea</taxon>
        <taxon>Anisakidae</taxon>
        <taxon>Anisakis</taxon>
        <taxon>Anisakis simplex complex</taxon>
    </lineage>
</organism>
<reference evidence="1 2" key="2">
    <citation type="submission" date="2018-11" db="EMBL/GenBank/DDBJ databases">
        <authorList>
            <consortium name="Pathogen Informatics"/>
        </authorList>
    </citation>
    <scope>NUCLEOTIDE SEQUENCE [LARGE SCALE GENOMIC DNA]</scope>
</reference>
<evidence type="ECO:0000313" key="1">
    <source>
        <dbReference type="EMBL" id="VDK19391.1"/>
    </source>
</evidence>
<accession>A0A0M3J387</accession>
<proteinExistence type="predicted"/>
<evidence type="ECO:0000313" key="3">
    <source>
        <dbReference type="WBParaSite" id="ASIM_0000200001-mRNA-1"/>
    </source>
</evidence>